<reference evidence="1" key="1">
    <citation type="journal article" date="2005" name="PLoS Biol.">
        <title>The genomes of Oryza sativa: a history of duplications.</title>
        <authorList>
            <person name="Yu J."/>
            <person name="Wang J."/>
            <person name="Lin W."/>
            <person name="Li S."/>
            <person name="Li H."/>
            <person name="Zhou J."/>
            <person name="Ni P."/>
            <person name="Dong W."/>
            <person name="Hu S."/>
            <person name="Zeng C."/>
            <person name="Zhang J."/>
            <person name="Zhang Y."/>
            <person name="Li R."/>
            <person name="Xu Z."/>
            <person name="Li S."/>
            <person name="Li X."/>
            <person name="Zheng H."/>
            <person name="Cong L."/>
            <person name="Lin L."/>
            <person name="Yin J."/>
            <person name="Geng J."/>
            <person name="Li G."/>
            <person name="Shi J."/>
            <person name="Liu J."/>
            <person name="Lv H."/>
            <person name="Li J."/>
            <person name="Wang J."/>
            <person name="Deng Y."/>
            <person name="Ran L."/>
            <person name="Shi X."/>
            <person name="Wang X."/>
            <person name="Wu Q."/>
            <person name="Li C."/>
            <person name="Ren X."/>
            <person name="Wang J."/>
            <person name="Wang X."/>
            <person name="Li D."/>
            <person name="Liu D."/>
            <person name="Zhang X."/>
            <person name="Ji Z."/>
            <person name="Zhao W."/>
            <person name="Sun Y."/>
            <person name="Zhang Z."/>
            <person name="Bao J."/>
            <person name="Han Y."/>
            <person name="Dong L."/>
            <person name="Ji J."/>
            <person name="Chen P."/>
            <person name="Wu S."/>
            <person name="Liu J."/>
            <person name="Xiao Y."/>
            <person name="Bu D."/>
            <person name="Tan J."/>
            <person name="Yang L."/>
            <person name="Ye C."/>
            <person name="Zhang J."/>
            <person name="Xu J."/>
            <person name="Zhou Y."/>
            <person name="Yu Y."/>
            <person name="Zhang B."/>
            <person name="Zhuang S."/>
            <person name="Wei H."/>
            <person name="Liu B."/>
            <person name="Lei M."/>
            <person name="Yu H."/>
            <person name="Li Y."/>
            <person name="Xu H."/>
            <person name="Wei S."/>
            <person name="He X."/>
            <person name="Fang L."/>
            <person name="Zhang Z."/>
            <person name="Zhang Y."/>
            <person name="Huang X."/>
            <person name="Su Z."/>
            <person name="Tong W."/>
            <person name="Li J."/>
            <person name="Tong Z."/>
            <person name="Li S."/>
            <person name="Ye J."/>
            <person name="Wang L."/>
            <person name="Fang L."/>
            <person name="Lei T."/>
            <person name="Chen C."/>
            <person name="Chen H."/>
            <person name="Xu Z."/>
            <person name="Li H."/>
            <person name="Huang H."/>
            <person name="Zhang F."/>
            <person name="Xu H."/>
            <person name="Li N."/>
            <person name="Zhao C."/>
            <person name="Li S."/>
            <person name="Dong L."/>
            <person name="Huang Y."/>
            <person name="Li L."/>
            <person name="Xi Y."/>
            <person name="Qi Q."/>
            <person name="Li W."/>
            <person name="Zhang B."/>
            <person name="Hu W."/>
            <person name="Zhang Y."/>
            <person name="Tian X."/>
            <person name="Jiao Y."/>
            <person name="Liang X."/>
            <person name="Jin J."/>
            <person name="Gao L."/>
            <person name="Zheng W."/>
            <person name="Hao B."/>
            <person name="Liu S."/>
            <person name="Wang W."/>
            <person name="Yuan L."/>
            <person name="Cao M."/>
            <person name="McDermott J."/>
            <person name="Samudrala R."/>
            <person name="Wang J."/>
            <person name="Wong G.K."/>
            <person name="Yang H."/>
        </authorList>
    </citation>
    <scope>NUCLEOTIDE SEQUENCE [LARGE SCALE GENOMIC DNA]</scope>
</reference>
<accession>B9FSD6</accession>
<proteinExistence type="predicted"/>
<dbReference type="AlphaFoldDB" id="B9FSD6"/>
<dbReference type="EMBL" id="CM000143">
    <property type="protein sequence ID" value="EEE65397.1"/>
    <property type="molecule type" value="Genomic_DNA"/>
</dbReference>
<evidence type="ECO:0000313" key="1">
    <source>
        <dbReference type="EMBL" id="EEE65397.1"/>
    </source>
</evidence>
<dbReference type="Proteomes" id="UP000007752">
    <property type="component" value="Chromosome 6"/>
</dbReference>
<organism evidence="1">
    <name type="scientific">Oryza sativa subsp. japonica</name>
    <name type="common">Rice</name>
    <dbReference type="NCBI Taxonomy" id="39947"/>
    <lineage>
        <taxon>Eukaryota</taxon>
        <taxon>Viridiplantae</taxon>
        <taxon>Streptophyta</taxon>
        <taxon>Embryophyta</taxon>
        <taxon>Tracheophyta</taxon>
        <taxon>Spermatophyta</taxon>
        <taxon>Magnoliopsida</taxon>
        <taxon>Liliopsida</taxon>
        <taxon>Poales</taxon>
        <taxon>Poaceae</taxon>
        <taxon>BOP clade</taxon>
        <taxon>Oryzoideae</taxon>
        <taxon>Oryzeae</taxon>
        <taxon>Oryzinae</taxon>
        <taxon>Oryza</taxon>
        <taxon>Oryza sativa</taxon>
    </lineage>
</organism>
<protein>
    <submittedName>
        <fullName evidence="1">Uncharacterized protein</fullName>
    </submittedName>
</protein>
<sequence>MGRHAPKAIDHLHNRISMLQVVSELNVPLHAHHTFGIPSMSQGIQVIDDGDGGSVSVPSRRSHAGILSLLP</sequence>
<name>B9FSD6_ORYSJ</name>
<gene>
    <name evidence="1" type="ORF">OsJ_20725</name>
</gene>
<reference evidence="1" key="2">
    <citation type="submission" date="2008-12" db="EMBL/GenBank/DDBJ databases">
        <title>Improved gene annotation of the rice (Oryza sativa) genomes.</title>
        <authorList>
            <person name="Wang J."/>
            <person name="Li R."/>
            <person name="Fan W."/>
            <person name="Huang Q."/>
            <person name="Zhang J."/>
            <person name="Zhou Y."/>
            <person name="Hu Y."/>
            <person name="Zi S."/>
            <person name="Li J."/>
            <person name="Ni P."/>
            <person name="Zheng H."/>
            <person name="Zhang Y."/>
            <person name="Zhao M."/>
            <person name="Hao Q."/>
            <person name="McDermott J."/>
            <person name="Samudrala R."/>
            <person name="Kristiansen K."/>
            <person name="Wong G.K.-S."/>
        </authorList>
    </citation>
    <scope>NUCLEOTIDE SEQUENCE</scope>
</reference>